<evidence type="ECO:0000256" key="1">
    <source>
        <dbReference type="ARBA" id="ARBA00022723"/>
    </source>
</evidence>
<dbReference type="GO" id="GO:0008270">
    <property type="term" value="F:zinc ion binding"/>
    <property type="evidence" value="ECO:0007669"/>
    <property type="project" value="UniProtKB-KW"/>
</dbReference>
<comment type="caution">
    <text evidence="8">The sequence shown here is derived from an EMBL/GenBank/DDBJ whole genome shotgun (WGS) entry which is preliminary data.</text>
</comment>
<dbReference type="SUPFAM" id="SSF57850">
    <property type="entry name" value="RING/U-box"/>
    <property type="match status" value="1"/>
</dbReference>
<evidence type="ECO:0000256" key="5">
    <source>
        <dbReference type="SAM" id="MobiDB-lite"/>
    </source>
</evidence>
<dbReference type="InterPro" id="IPR001841">
    <property type="entry name" value="Znf_RING"/>
</dbReference>
<dbReference type="InterPro" id="IPR003111">
    <property type="entry name" value="Lon_prtase_N"/>
</dbReference>
<dbReference type="CDD" id="cd16514">
    <property type="entry name" value="RING-HC_LONFs_rpt2"/>
    <property type="match status" value="1"/>
</dbReference>
<feature type="domain" description="Lon N-terminal" evidence="7">
    <location>
        <begin position="191"/>
        <end position="555"/>
    </location>
</feature>
<keyword evidence="2 4" id="KW-0863">Zinc-finger</keyword>
<dbReference type="PROSITE" id="PS00518">
    <property type="entry name" value="ZF_RING_1"/>
    <property type="match status" value="1"/>
</dbReference>
<dbReference type="SMART" id="SM00464">
    <property type="entry name" value="LON"/>
    <property type="match status" value="1"/>
</dbReference>
<accession>A0AAD5PCQ1</accession>
<protein>
    <submittedName>
        <fullName evidence="8">Uncharacterized protein</fullName>
    </submittedName>
</protein>
<feature type="non-terminal residue" evidence="8">
    <location>
        <position position="1"/>
    </location>
</feature>
<feature type="compositionally biased region" description="Low complexity" evidence="5">
    <location>
        <begin position="389"/>
        <end position="398"/>
    </location>
</feature>
<dbReference type="Gene3D" id="1.20.58.1480">
    <property type="match status" value="1"/>
</dbReference>
<gene>
    <name evidence="8" type="ORF">BDA99DRAFT_440617</name>
</gene>
<evidence type="ECO:0000259" key="6">
    <source>
        <dbReference type="PROSITE" id="PS50089"/>
    </source>
</evidence>
<dbReference type="InterPro" id="IPR015947">
    <property type="entry name" value="PUA-like_sf"/>
</dbReference>
<reference evidence="8" key="1">
    <citation type="journal article" date="2022" name="IScience">
        <title>Evolution of zygomycete secretomes and the origins of terrestrial fungal ecologies.</title>
        <authorList>
            <person name="Chang Y."/>
            <person name="Wang Y."/>
            <person name="Mondo S."/>
            <person name="Ahrendt S."/>
            <person name="Andreopoulos W."/>
            <person name="Barry K."/>
            <person name="Beard J."/>
            <person name="Benny G.L."/>
            <person name="Blankenship S."/>
            <person name="Bonito G."/>
            <person name="Cuomo C."/>
            <person name="Desiro A."/>
            <person name="Gervers K.A."/>
            <person name="Hundley H."/>
            <person name="Kuo A."/>
            <person name="LaButti K."/>
            <person name="Lang B.F."/>
            <person name="Lipzen A."/>
            <person name="O'Donnell K."/>
            <person name="Pangilinan J."/>
            <person name="Reynolds N."/>
            <person name="Sandor L."/>
            <person name="Smith M.E."/>
            <person name="Tsang A."/>
            <person name="Grigoriev I.V."/>
            <person name="Stajich J.E."/>
            <person name="Spatafora J.W."/>
        </authorList>
    </citation>
    <scope>NUCLEOTIDE SEQUENCE</scope>
    <source>
        <strain evidence="8">RSA 2281</strain>
    </source>
</reference>
<dbReference type="GO" id="GO:0061630">
    <property type="term" value="F:ubiquitin protein ligase activity"/>
    <property type="evidence" value="ECO:0007669"/>
    <property type="project" value="TreeGrafter"/>
</dbReference>
<dbReference type="AlphaFoldDB" id="A0AAD5PCQ1"/>
<reference evidence="8" key="2">
    <citation type="submission" date="2023-02" db="EMBL/GenBank/DDBJ databases">
        <authorList>
            <consortium name="DOE Joint Genome Institute"/>
            <person name="Mondo S.J."/>
            <person name="Chang Y."/>
            <person name="Wang Y."/>
            <person name="Ahrendt S."/>
            <person name="Andreopoulos W."/>
            <person name="Barry K."/>
            <person name="Beard J."/>
            <person name="Benny G.L."/>
            <person name="Blankenship S."/>
            <person name="Bonito G."/>
            <person name="Cuomo C."/>
            <person name="Desiro A."/>
            <person name="Gervers K.A."/>
            <person name="Hundley H."/>
            <person name="Kuo A."/>
            <person name="LaButti K."/>
            <person name="Lang B.F."/>
            <person name="Lipzen A."/>
            <person name="O'Donnell K."/>
            <person name="Pangilinan J."/>
            <person name="Reynolds N."/>
            <person name="Sandor L."/>
            <person name="Smith M.W."/>
            <person name="Tsang A."/>
            <person name="Grigoriev I.V."/>
            <person name="Stajich J.E."/>
            <person name="Spatafora J.W."/>
        </authorList>
    </citation>
    <scope>NUCLEOTIDE SEQUENCE</scope>
    <source>
        <strain evidence="8">RSA 2281</strain>
    </source>
</reference>
<dbReference type="SUPFAM" id="SSF88697">
    <property type="entry name" value="PUA domain-like"/>
    <property type="match status" value="1"/>
</dbReference>
<dbReference type="PROSITE" id="PS50089">
    <property type="entry name" value="ZF_RING_2"/>
    <property type="match status" value="1"/>
</dbReference>
<dbReference type="InterPro" id="IPR046336">
    <property type="entry name" value="Lon_prtase_N_sf"/>
</dbReference>
<dbReference type="Gene3D" id="2.30.130.40">
    <property type="entry name" value="LON domain-like"/>
    <property type="match status" value="1"/>
</dbReference>
<feature type="compositionally biased region" description="Low complexity" evidence="5">
    <location>
        <begin position="318"/>
        <end position="328"/>
    </location>
</feature>
<evidence type="ECO:0000259" key="7">
    <source>
        <dbReference type="PROSITE" id="PS51787"/>
    </source>
</evidence>
<dbReference type="Gene3D" id="3.30.40.10">
    <property type="entry name" value="Zinc/RING finger domain, C3HC4 (zinc finger)"/>
    <property type="match status" value="1"/>
</dbReference>
<dbReference type="Pfam" id="PF02190">
    <property type="entry name" value="LON_substr_bdg"/>
    <property type="match status" value="1"/>
</dbReference>
<sequence length="581" mass="66300">REEKEQEKQLPSTLILAFNQCLTCEKHLVRPHTLSCGYTVCQHCCRSDEDDHSTRKPCVAPNCQRIHTTPTQTNVIIDQIQHVLQSLCNDQQPTNTTATKDMLQTQLVSLLECPICCSCLYQPSTTPCGHTFCQPCLTRSLDHMPSCPICRQPISWTPPPTELLCQLVQSLFSQHIKDQLQEDRSNEEGNDSRVPILVGSLAFPHVRCVIHIFEPRYRLMLRRVMESRRHRFAMCLSLRRREQPTTIPFHEYGTMLELTHVQTLEDGRSIVQAVGSHRFRVLNHSMVDGYHVGKLERIDDIDGEQEQTLEREQIMRASAQRIQQQQQAAGGGDGIHPRPSGHHATTLTTPAYQNNRSSTQFQLGPNNFDRSLSPQQQRPRPGMLGGRIQPSSSPQRRSWAAQAHPQTQMARSPWLQMHLRGLSPAQTKPSPYEEICTDDLIQQLGSFITLLRNTSESSSSSSSSSSIVNDRERSSMVNRMSQSNTNHHSMNQLNQILHAFGQPPPTQGPRRNQIIFTWWVANMMPLNQEEKAKLLAMRMLRERVLTIIQWMDRFKDQWSFWLSQPNNNNSSSSSPSSCHIS</sequence>
<evidence type="ECO:0000256" key="3">
    <source>
        <dbReference type="ARBA" id="ARBA00022833"/>
    </source>
</evidence>
<evidence type="ECO:0000313" key="8">
    <source>
        <dbReference type="EMBL" id="KAI9258829.1"/>
    </source>
</evidence>
<dbReference type="InterPro" id="IPR013083">
    <property type="entry name" value="Znf_RING/FYVE/PHD"/>
</dbReference>
<keyword evidence="9" id="KW-1185">Reference proteome</keyword>
<feature type="compositionally biased region" description="Polar residues" evidence="5">
    <location>
        <begin position="343"/>
        <end position="378"/>
    </location>
</feature>
<dbReference type="PANTHER" id="PTHR23327">
    <property type="entry name" value="RING FINGER PROTEIN 127"/>
    <property type="match status" value="1"/>
</dbReference>
<feature type="compositionally biased region" description="Low complexity" evidence="5">
    <location>
        <begin position="455"/>
        <end position="466"/>
    </location>
</feature>
<keyword evidence="1" id="KW-0479">Metal-binding</keyword>
<dbReference type="Proteomes" id="UP001209540">
    <property type="component" value="Unassembled WGS sequence"/>
</dbReference>
<feature type="region of interest" description="Disordered" evidence="5">
    <location>
        <begin position="453"/>
        <end position="479"/>
    </location>
</feature>
<organism evidence="8 9">
    <name type="scientific">Phascolomyces articulosus</name>
    <dbReference type="NCBI Taxonomy" id="60185"/>
    <lineage>
        <taxon>Eukaryota</taxon>
        <taxon>Fungi</taxon>
        <taxon>Fungi incertae sedis</taxon>
        <taxon>Mucoromycota</taxon>
        <taxon>Mucoromycotina</taxon>
        <taxon>Mucoromycetes</taxon>
        <taxon>Mucorales</taxon>
        <taxon>Lichtheimiaceae</taxon>
        <taxon>Phascolomyces</taxon>
    </lineage>
</organism>
<dbReference type="InterPro" id="IPR017907">
    <property type="entry name" value="Znf_RING_CS"/>
</dbReference>
<feature type="region of interest" description="Disordered" evidence="5">
    <location>
        <begin position="318"/>
        <end position="409"/>
    </location>
</feature>
<dbReference type="EMBL" id="JAIXMP010000018">
    <property type="protein sequence ID" value="KAI9258829.1"/>
    <property type="molecule type" value="Genomic_DNA"/>
</dbReference>
<proteinExistence type="predicted"/>
<keyword evidence="3" id="KW-0862">Zinc</keyword>
<feature type="domain" description="RING-type" evidence="6">
    <location>
        <begin position="113"/>
        <end position="151"/>
    </location>
</feature>
<dbReference type="SMART" id="SM00184">
    <property type="entry name" value="RING"/>
    <property type="match status" value="2"/>
</dbReference>
<evidence type="ECO:0000256" key="2">
    <source>
        <dbReference type="ARBA" id="ARBA00022771"/>
    </source>
</evidence>
<dbReference type="PANTHER" id="PTHR23327:SF42">
    <property type="entry name" value="LON PEPTIDASE N-TERMINAL DOMAIN AND RING FINGER PROTEIN C14F5.10C"/>
    <property type="match status" value="1"/>
</dbReference>
<dbReference type="Pfam" id="PF13923">
    <property type="entry name" value="zf-C3HC4_2"/>
    <property type="match status" value="1"/>
</dbReference>
<evidence type="ECO:0000256" key="4">
    <source>
        <dbReference type="PROSITE-ProRule" id="PRU00175"/>
    </source>
</evidence>
<evidence type="ECO:0000313" key="9">
    <source>
        <dbReference type="Proteomes" id="UP001209540"/>
    </source>
</evidence>
<name>A0AAD5PCQ1_9FUNG</name>
<dbReference type="PROSITE" id="PS51787">
    <property type="entry name" value="LON_N"/>
    <property type="match status" value="1"/>
</dbReference>